<gene>
    <name evidence="6" type="ORF">TM35_000381460</name>
</gene>
<dbReference type="GO" id="GO:0005829">
    <property type="term" value="C:cytosol"/>
    <property type="evidence" value="ECO:0007669"/>
    <property type="project" value="TreeGrafter"/>
</dbReference>
<evidence type="ECO:0000256" key="4">
    <source>
        <dbReference type="HAMAP-Rule" id="MF_03155"/>
    </source>
</evidence>
<dbReference type="CDD" id="cd09010">
    <property type="entry name" value="MTAP_SsMTAPII_like_MTIP"/>
    <property type="match status" value="1"/>
</dbReference>
<dbReference type="NCBIfam" id="TIGR01694">
    <property type="entry name" value="MTAP"/>
    <property type="match status" value="1"/>
</dbReference>
<dbReference type="VEuPathDB" id="TriTrypDB:TM35_000381460"/>
<dbReference type="Proteomes" id="UP000192257">
    <property type="component" value="Unassembled WGS sequence"/>
</dbReference>
<evidence type="ECO:0000256" key="1">
    <source>
        <dbReference type="ARBA" id="ARBA00022676"/>
    </source>
</evidence>
<feature type="binding site" evidence="4">
    <location>
        <position position="215"/>
    </location>
    <ligand>
        <name>substrate</name>
    </ligand>
</feature>
<comment type="pathway">
    <text evidence="4">Amino-acid biosynthesis; L-methionine biosynthesis via salvage pathway; S-methyl-5-thio-alpha-D-ribose 1-phosphate from S-methyl-5'-thioadenosine (phosphorylase route): step 1/1.</text>
</comment>
<organism evidence="6 7">
    <name type="scientific">Trypanosoma theileri</name>
    <dbReference type="NCBI Taxonomy" id="67003"/>
    <lineage>
        <taxon>Eukaryota</taxon>
        <taxon>Discoba</taxon>
        <taxon>Euglenozoa</taxon>
        <taxon>Kinetoplastea</taxon>
        <taxon>Metakinetoplastina</taxon>
        <taxon>Trypanosomatida</taxon>
        <taxon>Trypanosomatidae</taxon>
        <taxon>Trypanosoma</taxon>
    </lineage>
</organism>
<feature type="binding site" evidence="4">
    <location>
        <begin position="61"/>
        <end position="62"/>
    </location>
    <ligand>
        <name>phosphate</name>
        <dbReference type="ChEBI" id="CHEBI:43474"/>
    </ligand>
</feature>
<evidence type="ECO:0000313" key="6">
    <source>
        <dbReference type="EMBL" id="ORC85071.1"/>
    </source>
</evidence>
<dbReference type="GO" id="GO:0017061">
    <property type="term" value="F:S-methyl-5-thioadenosine phosphorylase activity"/>
    <property type="evidence" value="ECO:0007669"/>
    <property type="project" value="UniProtKB-UniRule"/>
</dbReference>
<comment type="caution">
    <text evidence="6">The sequence shown here is derived from an EMBL/GenBank/DDBJ whole genome shotgun (WGS) entry which is preliminary data.</text>
</comment>
<dbReference type="PROSITE" id="PS01240">
    <property type="entry name" value="PNP_MTAP_2"/>
    <property type="match status" value="1"/>
</dbReference>
<comment type="function">
    <text evidence="4">Catalyzes the reversible phosphorylation of S-methyl-5'-thioadenosine (MTA) to adenine and 5-methylthioribose-1-phosphate. Involved in the breakdown of MTA, a major by-product of polyamine biosynthesis. Responsible for the first step in the methionine salvage pathway after MTA has been generated from S-adenosylmethionine. Has broad substrate specificity with 6-aminopurine nucleosides as preferred substrates.</text>
</comment>
<dbReference type="AlphaFoldDB" id="A0A1X0NKF0"/>
<evidence type="ECO:0000256" key="2">
    <source>
        <dbReference type="ARBA" id="ARBA00022679"/>
    </source>
</evidence>
<feature type="site" description="Important for substrate specificity" evidence="4">
    <location>
        <position position="197"/>
    </location>
</feature>
<keyword evidence="7" id="KW-1185">Reference proteome</keyword>
<dbReference type="SUPFAM" id="SSF53167">
    <property type="entry name" value="Purine and uridine phosphorylases"/>
    <property type="match status" value="1"/>
</dbReference>
<proteinExistence type="inferred from homology"/>
<dbReference type="FunFam" id="3.40.50.1580:FF:000012">
    <property type="entry name" value="Probable 6-oxopurine nucleoside phosphorylase"/>
    <property type="match status" value="1"/>
</dbReference>
<dbReference type="STRING" id="67003.A0A1X0NKF0"/>
<dbReference type="PANTHER" id="PTHR42679:SF2">
    <property type="entry name" value="S-METHYL-5'-THIOADENOSINE PHOSPHORYLASE"/>
    <property type="match status" value="1"/>
</dbReference>
<dbReference type="GO" id="GO:0005634">
    <property type="term" value="C:nucleus"/>
    <property type="evidence" value="ECO:0007669"/>
    <property type="project" value="UniProtKB-SubCell"/>
</dbReference>
<name>A0A1X0NKF0_9TRYP</name>
<comment type="subcellular location">
    <subcellularLocation>
        <location evidence="4">Cytoplasm</location>
    </subcellularLocation>
    <subcellularLocation>
        <location evidence="4">Nucleus</location>
    </subcellularLocation>
</comment>
<dbReference type="EMBL" id="NBCO01000038">
    <property type="protein sequence ID" value="ORC85071.1"/>
    <property type="molecule type" value="Genomic_DNA"/>
</dbReference>
<dbReference type="InterPro" id="IPR000845">
    <property type="entry name" value="Nucleoside_phosphorylase_d"/>
</dbReference>
<dbReference type="RefSeq" id="XP_028879137.1">
    <property type="nucleotide sequence ID" value="XM_029029560.1"/>
</dbReference>
<feature type="binding site" evidence="4">
    <location>
        <position position="19"/>
    </location>
    <ligand>
        <name>phosphate</name>
        <dbReference type="ChEBI" id="CHEBI:43474"/>
    </ligand>
</feature>
<dbReference type="UniPathway" id="UPA00904">
    <property type="reaction ID" value="UER00873"/>
</dbReference>
<sequence length="321" mass="34783">MTNSNPHGSEVLVGVIGGSGIYRLDALKDAKYYTIDTPFGAPSGEVCVANVNGVACAFIPRHGPNHSLNPSEVNYRANIYALKLLGVRYLLAVNAVGSLDAACHPGDVVLVDQVIDRTVGRPSTFFEKGIVAHVDYAYPTSNAFRQLAYDAILKVFPDSAAPVENVNKDDEMSSYAARPWRLHKSGTAVTMEGPQFSTRAESLWNKSLGAHLIGMTTATEAKLAREAEMAYLVIATVTDMDSWCDGIPHVQAVDARRVMAANAEKSQKIMVEIIDAIGRSRFTDPAHSSMAYAVCTKPEAITREVRLRLAPLLAKYPQFAP</sequence>
<dbReference type="GeneID" id="39989340"/>
<dbReference type="GO" id="GO:0019509">
    <property type="term" value="P:L-methionine salvage from methylthioadenosine"/>
    <property type="evidence" value="ECO:0007669"/>
    <property type="project" value="UniProtKB-UniRule"/>
</dbReference>
<evidence type="ECO:0000313" key="7">
    <source>
        <dbReference type="Proteomes" id="UP000192257"/>
    </source>
</evidence>
<feature type="binding site" evidence="4">
    <location>
        <begin position="239"/>
        <end position="241"/>
    </location>
    <ligand>
        <name>substrate</name>
    </ligand>
</feature>
<dbReference type="InterPro" id="IPR035994">
    <property type="entry name" value="Nucleoside_phosphorylase_sf"/>
</dbReference>
<comment type="catalytic activity">
    <reaction evidence="4">
        <text>S-methyl-5'-thioadenosine + phosphate = 5-(methylsulfanyl)-alpha-D-ribose 1-phosphate + adenine</text>
        <dbReference type="Rhea" id="RHEA:11852"/>
        <dbReference type="ChEBI" id="CHEBI:16708"/>
        <dbReference type="ChEBI" id="CHEBI:17509"/>
        <dbReference type="ChEBI" id="CHEBI:43474"/>
        <dbReference type="ChEBI" id="CHEBI:58533"/>
        <dbReference type="EC" id="2.4.2.28"/>
    </reaction>
</comment>
<comment type="caution">
    <text evidence="4">Lacks conserved residue(s) required for the propagation of feature annotation.</text>
</comment>
<evidence type="ECO:0000256" key="3">
    <source>
        <dbReference type="ARBA" id="ARBA00022726"/>
    </source>
</evidence>
<reference evidence="6 7" key="1">
    <citation type="submission" date="2017-03" db="EMBL/GenBank/DDBJ databases">
        <title>An alternative strategy for trypanosome survival in the mammalian bloodstream revealed through genome and transcriptome analysis of the ubiquitous bovine parasite Trypanosoma (Megatrypanum) theileri.</title>
        <authorList>
            <person name="Kelly S."/>
            <person name="Ivens A."/>
            <person name="Mott A."/>
            <person name="O'Neill E."/>
            <person name="Emms D."/>
            <person name="Macleod O."/>
            <person name="Voorheis P."/>
            <person name="Matthews J."/>
            <person name="Matthews K."/>
            <person name="Carrington M."/>
        </authorList>
    </citation>
    <scope>NUCLEOTIDE SEQUENCE [LARGE SCALE GENOMIC DNA]</scope>
    <source>
        <strain evidence="6">Edinburgh</strain>
    </source>
</reference>
<keyword evidence="1 4" id="KW-0328">Glycosyltransferase</keyword>
<dbReference type="InterPro" id="IPR010044">
    <property type="entry name" value="MTAP"/>
</dbReference>
<comment type="subunit">
    <text evidence="4">Homotrimer.</text>
</comment>
<dbReference type="EC" id="2.4.2.28" evidence="4"/>
<dbReference type="HAMAP" id="MF_01963">
    <property type="entry name" value="MTAP"/>
    <property type="match status" value="1"/>
</dbReference>
<keyword evidence="3 4" id="KW-0660">Purine salvage</keyword>
<keyword evidence="4" id="KW-0539">Nucleus</keyword>
<feature type="domain" description="Nucleoside phosphorylase" evidence="5">
    <location>
        <begin position="13"/>
        <end position="274"/>
    </location>
</feature>
<dbReference type="GO" id="GO:0006166">
    <property type="term" value="P:purine ribonucleoside salvage"/>
    <property type="evidence" value="ECO:0007669"/>
    <property type="project" value="UniProtKB-KW"/>
</dbReference>
<dbReference type="Pfam" id="PF01048">
    <property type="entry name" value="PNP_UDP_1"/>
    <property type="match status" value="1"/>
</dbReference>
<keyword evidence="4" id="KW-0963">Cytoplasm</keyword>
<accession>A0A1X0NKF0</accession>
<dbReference type="OrthoDB" id="431409at2759"/>
<feature type="binding site" evidence="4">
    <location>
        <position position="216"/>
    </location>
    <ligand>
        <name>phosphate</name>
        <dbReference type="ChEBI" id="CHEBI:43474"/>
    </ligand>
</feature>
<feature type="site" description="Important for substrate specificity" evidence="4">
    <location>
        <position position="252"/>
    </location>
</feature>
<keyword evidence="2 4" id="KW-0808">Transferase</keyword>
<protein>
    <recommendedName>
        <fullName evidence="4">S-methyl-5'-thioadenosine phosphorylase</fullName>
        <ecNumber evidence="4">2.4.2.28</ecNumber>
    </recommendedName>
    <alternativeName>
        <fullName evidence="4">5'-methylthioadenosine phosphorylase</fullName>
        <shortName evidence="4">MTA phosphorylase</shortName>
        <shortName evidence="4">MTAP</shortName>
        <shortName evidence="4">MTAPase</shortName>
    </alternativeName>
</protein>
<evidence type="ECO:0000259" key="5">
    <source>
        <dbReference type="Pfam" id="PF01048"/>
    </source>
</evidence>
<dbReference type="InterPro" id="IPR018099">
    <property type="entry name" value="Purine_phosphorylase-2_CS"/>
</dbReference>
<comment type="similarity">
    <text evidence="4">Belongs to the PNP/MTAP phosphorylase family. MTAP subfamily.</text>
</comment>
<dbReference type="PANTHER" id="PTHR42679">
    <property type="entry name" value="S-METHYL-5'-THIOADENOSINE PHOSPHORYLASE"/>
    <property type="match status" value="1"/>
</dbReference>
<dbReference type="Gene3D" id="3.40.50.1580">
    <property type="entry name" value="Nucleoside phosphorylase domain"/>
    <property type="match status" value="1"/>
</dbReference>